<evidence type="ECO:0000313" key="2">
    <source>
        <dbReference type="EMBL" id="QJI03328.1"/>
    </source>
</evidence>
<dbReference type="EMBL" id="MT145078">
    <property type="protein sequence ID" value="QJI03328.1"/>
    <property type="molecule type" value="Genomic_DNA"/>
</dbReference>
<sequence>MKNEACETIEYRGFNINIYQDEMAEDPRDWDNIGQMVCKHRDYYLGDPVDGRDARKDGREKYPRDAEETVEIMLAAATNENKASSIREAWESGSGNSKKFKGFVEAGLYICGHLLPVIFPLYLLDHSGLWMKAGSNMDLSCSRRNAFGVDPGSWDTSMVGFIFCTWEDVKREYGDKPDKEGVEPVDRALNYLQGEVEVYSQYLEGSVYWYQIEPKDGNKVDCDDSCGGFYGYDWKKNGLLESAENAIDCAIQAYRESARKMHDEKLETNKFLRECWAD</sequence>
<gene>
    <name evidence="1" type="ORF">MM415B05481_0008</name>
    <name evidence="2" type="ORF">TM448B04442_0009</name>
</gene>
<protein>
    <submittedName>
        <fullName evidence="2">Uncharacterized protein</fullName>
    </submittedName>
</protein>
<accession>A0A6M3Y250</accession>
<reference evidence="2" key="1">
    <citation type="submission" date="2020-03" db="EMBL/GenBank/DDBJ databases">
        <title>The deep terrestrial virosphere.</title>
        <authorList>
            <person name="Holmfeldt K."/>
            <person name="Nilsson E."/>
            <person name="Simone D."/>
            <person name="Lopez-Fernandez M."/>
            <person name="Wu X."/>
            <person name="de Brujin I."/>
            <person name="Lundin D."/>
            <person name="Andersson A."/>
            <person name="Bertilsson S."/>
            <person name="Dopson M."/>
        </authorList>
    </citation>
    <scope>NUCLEOTIDE SEQUENCE</scope>
    <source>
        <strain evidence="1">MM415B05481</strain>
        <strain evidence="2">TM448B04442</strain>
    </source>
</reference>
<name>A0A6M3Y250_9ZZZZ</name>
<organism evidence="2">
    <name type="scientific">viral metagenome</name>
    <dbReference type="NCBI Taxonomy" id="1070528"/>
    <lineage>
        <taxon>unclassified sequences</taxon>
        <taxon>metagenomes</taxon>
        <taxon>organismal metagenomes</taxon>
    </lineage>
</organism>
<evidence type="ECO:0000313" key="1">
    <source>
        <dbReference type="EMBL" id="QJA95325.1"/>
    </source>
</evidence>
<dbReference type="AlphaFoldDB" id="A0A6M3Y250"/>
<proteinExistence type="predicted"/>
<dbReference type="EMBL" id="MT143305">
    <property type="protein sequence ID" value="QJA95325.1"/>
    <property type="molecule type" value="Genomic_DNA"/>
</dbReference>